<keyword evidence="10 11" id="KW-1015">Disulfide bond</keyword>
<comment type="subunit">
    <text evidence="11">Heterohexamer.</text>
</comment>
<gene>
    <name evidence="13" type="ORF">ATY40_BA7501472</name>
</gene>
<organism evidence="13 14">
    <name type="scientific">Komagataella pastoris</name>
    <name type="common">Yeast</name>
    <name type="synonym">Pichia pastoris</name>
    <dbReference type="NCBI Taxonomy" id="4922"/>
    <lineage>
        <taxon>Eukaryota</taxon>
        <taxon>Fungi</taxon>
        <taxon>Dikarya</taxon>
        <taxon>Ascomycota</taxon>
        <taxon>Saccharomycotina</taxon>
        <taxon>Pichiomycetes</taxon>
        <taxon>Pichiales</taxon>
        <taxon>Pichiaceae</taxon>
        <taxon>Komagataella</taxon>
    </lineage>
</organism>
<dbReference type="GO" id="GO:0045039">
    <property type="term" value="P:protein insertion into mitochondrial inner membrane"/>
    <property type="evidence" value="ECO:0007669"/>
    <property type="project" value="TreeGrafter"/>
</dbReference>
<keyword evidence="8 11" id="KW-0496">Mitochondrion</keyword>
<keyword evidence="9" id="KW-0472">Membrane</keyword>
<evidence type="ECO:0000256" key="1">
    <source>
        <dbReference type="ARBA" id="ARBA00006720"/>
    </source>
</evidence>
<dbReference type="GO" id="GO:0046872">
    <property type="term" value="F:metal ion binding"/>
    <property type="evidence" value="ECO:0007669"/>
    <property type="project" value="UniProtKB-KW"/>
</dbReference>
<evidence type="ECO:0000256" key="9">
    <source>
        <dbReference type="ARBA" id="ARBA00023136"/>
    </source>
</evidence>
<sequence>MSLFLNKNTIYDHLEVDPQRVKMAEIQYEAMQTTFNTLIRSCRTKCIAEEYGEIDLSKGESSCVDRCVAKFMKANVQIGFLAHAAGLEPNSLRVHQGIVEAYCSEALKDDGINK</sequence>
<dbReference type="OrthoDB" id="274922at2759"/>
<keyword evidence="14" id="KW-1185">Reference proteome</keyword>
<evidence type="ECO:0000256" key="3">
    <source>
        <dbReference type="ARBA" id="ARBA00022723"/>
    </source>
</evidence>
<keyword evidence="4 11" id="KW-0999">Mitochondrion inner membrane</keyword>
<keyword evidence="7 11" id="KW-0811">Translocation</keyword>
<comment type="domain">
    <text evidence="11">The twin CX3C motif contains 4 conserved Cys residues that form 2 disulfide bonds in the mitochondrial intermembrane space.</text>
</comment>
<protein>
    <recommendedName>
        <fullName evidence="11">Mitochondrial import inner membrane translocase subunit</fullName>
    </recommendedName>
</protein>
<dbReference type="PANTHER" id="PTHR11038:SF18">
    <property type="entry name" value="MITOCHONDRIAL IMPORT INNER MEMBRANE TRANSLOCASE SUBUNIT TIM12"/>
    <property type="match status" value="1"/>
</dbReference>
<dbReference type="Gene3D" id="1.10.287.810">
    <property type="entry name" value="Mitochondrial import inner membrane translocase subunit tim13 like domains"/>
    <property type="match status" value="1"/>
</dbReference>
<dbReference type="SUPFAM" id="SSF144122">
    <property type="entry name" value="Tim10-like"/>
    <property type="match status" value="1"/>
</dbReference>
<evidence type="ECO:0000256" key="4">
    <source>
        <dbReference type="ARBA" id="ARBA00022792"/>
    </source>
</evidence>
<evidence type="ECO:0000256" key="11">
    <source>
        <dbReference type="RuleBase" id="RU367043"/>
    </source>
</evidence>
<keyword evidence="3" id="KW-0479">Metal-binding</keyword>
<dbReference type="PANTHER" id="PTHR11038">
    <property type="entry name" value="MITOCHONDRIAL IMPORT INNER MEMBRANE TRANSLOCASE SUBUNIT TIM10"/>
    <property type="match status" value="1"/>
</dbReference>
<evidence type="ECO:0000256" key="7">
    <source>
        <dbReference type="ARBA" id="ARBA00023010"/>
    </source>
</evidence>
<reference evidence="13 14" key="1">
    <citation type="submission" date="2016-02" db="EMBL/GenBank/DDBJ databases">
        <title>Comparative genomic and transcriptomic foundation for Pichia pastoris.</title>
        <authorList>
            <person name="Love K.R."/>
            <person name="Shah K.A."/>
            <person name="Whittaker C.A."/>
            <person name="Wu J."/>
            <person name="Bartlett M.C."/>
            <person name="Ma D."/>
            <person name="Leeson R.L."/>
            <person name="Priest M."/>
            <person name="Young S.K."/>
            <person name="Love J.C."/>
        </authorList>
    </citation>
    <scope>NUCLEOTIDE SEQUENCE [LARGE SCALE GENOMIC DNA]</scope>
    <source>
        <strain evidence="13 14">ATCC 28485</strain>
    </source>
</reference>
<name>A0A1B2J604_PICPA</name>
<evidence type="ECO:0000313" key="13">
    <source>
        <dbReference type="EMBL" id="ANZ73411.1"/>
    </source>
</evidence>
<feature type="domain" description="Tim10-like" evidence="12">
    <location>
        <begin position="22"/>
        <end position="79"/>
    </location>
</feature>
<keyword evidence="11" id="KW-0143">Chaperone</keyword>
<dbReference type="InterPro" id="IPR004217">
    <property type="entry name" value="Tim10-like"/>
</dbReference>
<dbReference type="AlphaFoldDB" id="A0A1B2J604"/>
<dbReference type="Proteomes" id="UP000094565">
    <property type="component" value="Chromosome 1"/>
</dbReference>
<proteinExistence type="inferred from homology"/>
<evidence type="ECO:0000256" key="2">
    <source>
        <dbReference type="ARBA" id="ARBA00022448"/>
    </source>
</evidence>
<evidence type="ECO:0000256" key="6">
    <source>
        <dbReference type="ARBA" id="ARBA00022927"/>
    </source>
</evidence>
<dbReference type="GO" id="GO:0015031">
    <property type="term" value="P:protein transport"/>
    <property type="evidence" value="ECO:0007669"/>
    <property type="project" value="UniProtKB-KW"/>
</dbReference>
<evidence type="ECO:0000256" key="10">
    <source>
        <dbReference type="ARBA" id="ARBA00023157"/>
    </source>
</evidence>
<evidence type="ECO:0000259" key="12">
    <source>
        <dbReference type="Pfam" id="PF02953"/>
    </source>
</evidence>
<dbReference type="GO" id="GO:0005743">
    <property type="term" value="C:mitochondrial inner membrane"/>
    <property type="evidence" value="ECO:0007669"/>
    <property type="project" value="UniProtKB-SubCell"/>
</dbReference>
<keyword evidence="5" id="KW-0862">Zinc</keyword>
<dbReference type="EMBL" id="CP014584">
    <property type="protein sequence ID" value="ANZ73411.1"/>
    <property type="molecule type" value="Genomic_DNA"/>
</dbReference>
<keyword evidence="2 11" id="KW-0813">Transport</keyword>
<evidence type="ECO:0000313" key="14">
    <source>
        <dbReference type="Proteomes" id="UP000094565"/>
    </source>
</evidence>
<comment type="subcellular location">
    <subcellularLocation>
        <location evidence="11">Mitochondrion inner membrane</location>
        <topology evidence="11">Peripheral membrane protein</topology>
        <orientation evidence="11">Intermembrane side</orientation>
    </subcellularLocation>
</comment>
<evidence type="ECO:0000256" key="5">
    <source>
        <dbReference type="ARBA" id="ARBA00022833"/>
    </source>
</evidence>
<comment type="function">
    <text evidence="11">Mitochondrial intermembrane chaperone that participates in the import and insertion of some multi-pass transmembrane proteins into the mitochondrial inner membrane. Also required for the transfer of beta-barrel precursors from the TOM complex to the sorting and assembly machinery (SAM complex) of the outer membrane. Acts as a chaperone-like protein that protects the hydrophobic precursors from aggregation and guide them through the mitochondrial intermembrane space.</text>
</comment>
<comment type="similarity">
    <text evidence="1 11">Belongs to the small Tim family.</text>
</comment>
<accession>A0A1B2J604</accession>
<evidence type="ECO:0000256" key="8">
    <source>
        <dbReference type="ARBA" id="ARBA00023128"/>
    </source>
</evidence>
<keyword evidence="6 11" id="KW-0653">Protein transport</keyword>
<dbReference type="InterPro" id="IPR035427">
    <property type="entry name" value="Tim10-like_dom_sf"/>
</dbReference>
<dbReference type="Pfam" id="PF02953">
    <property type="entry name" value="zf-Tim10_DDP"/>
    <property type="match status" value="1"/>
</dbReference>